<dbReference type="PROSITE" id="PS00027">
    <property type="entry name" value="HOMEOBOX_1"/>
    <property type="match status" value="1"/>
</dbReference>
<dbReference type="GO" id="GO:0000978">
    <property type="term" value="F:RNA polymerase II cis-regulatory region sequence-specific DNA binding"/>
    <property type="evidence" value="ECO:0007669"/>
    <property type="project" value="TreeGrafter"/>
</dbReference>
<dbReference type="SUPFAM" id="SSF46689">
    <property type="entry name" value="Homeodomain-like"/>
    <property type="match status" value="1"/>
</dbReference>
<dbReference type="Proteomes" id="UP000515163">
    <property type="component" value="Unplaced"/>
</dbReference>
<dbReference type="InterPro" id="IPR009057">
    <property type="entry name" value="Homeodomain-like_sf"/>
</dbReference>
<organism evidence="8 9">
    <name type="scientific">Actinia tenebrosa</name>
    <name type="common">Australian red waratah sea anemone</name>
    <dbReference type="NCBI Taxonomy" id="6105"/>
    <lineage>
        <taxon>Eukaryota</taxon>
        <taxon>Metazoa</taxon>
        <taxon>Cnidaria</taxon>
        <taxon>Anthozoa</taxon>
        <taxon>Hexacorallia</taxon>
        <taxon>Actiniaria</taxon>
        <taxon>Actiniidae</taxon>
        <taxon>Actinia</taxon>
    </lineage>
</organism>
<name>A0A6P8HMA2_ACTTE</name>
<dbReference type="InterPro" id="IPR001356">
    <property type="entry name" value="HD"/>
</dbReference>
<dbReference type="GO" id="GO:0005634">
    <property type="term" value="C:nucleus"/>
    <property type="evidence" value="ECO:0007669"/>
    <property type="project" value="UniProtKB-SubCell"/>
</dbReference>
<dbReference type="InterPro" id="IPR000047">
    <property type="entry name" value="HTH_motif"/>
</dbReference>
<dbReference type="InParanoid" id="A0A6P8HMA2"/>
<dbReference type="FunCoup" id="A0A6P8HMA2">
    <property type="interactions" value="1983"/>
</dbReference>
<feature type="region of interest" description="Disordered" evidence="6">
    <location>
        <begin position="185"/>
        <end position="210"/>
    </location>
</feature>
<dbReference type="OrthoDB" id="6159439at2759"/>
<dbReference type="AlphaFoldDB" id="A0A6P8HMA2"/>
<dbReference type="InterPro" id="IPR020479">
    <property type="entry name" value="HD_metazoa"/>
</dbReference>
<dbReference type="KEGG" id="aten:116292935"/>
<dbReference type="PANTHER" id="PTHR24327">
    <property type="entry name" value="HOMEOBOX PROTEIN"/>
    <property type="match status" value="1"/>
</dbReference>
<evidence type="ECO:0000256" key="2">
    <source>
        <dbReference type="ARBA" id="ARBA00023155"/>
    </source>
</evidence>
<dbReference type="FunFam" id="1.10.10.60:FF:000424">
    <property type="entry name" value="ANTP homeobox protein"/>
    <property type="match status" value="1"/>
</dbReference>
<evidence type="ECO:0000313" key="8">
    <source>
        <dbReference type="Proteomes" id="UP000515163"/>
    </source>
</evidence>
<dbReference type="RefSeq" id="XP_031556143.1">
    <property type="nucleotide sequence ID" value="XM_031700283.1"/>
</dbReference>
<dbReference type="InterPro" id="IPR050460">
    <property type="entry name" value="Distal-less_Homeobox_TF"/>
</dbReference>
<dbReference type="Gene3D" id="1.10.10.60">
    <property type="entry name" value="Homeodomain-like"/>
    <property type="match status" value="1"/>
</dbReference>
<dbReference type="GO" id="GO:0000981">
    <property type="term" value="F:DNA-binding transcription factor activity, RNA polymerase II-specific"/>
    <property type="evidence" value="ECO:0007669"/>
    <property type="project" value="InterPro"/>
</dbReference>
<dbReference type="PRINTS" id="PR00031">
    <property type="entry name" value="HTHREPRESSR"/>
</dbReference>
<dbReference type="CDD" id="cd00086">
    <property type="entry name" value="homeodomain"/>
    <property type="match status" value="1"/>
</dbReference>
<evidence type="ECO:0000256" key="3">
    <source>
        <dbReference type="ARBA" id="ARBA00023242"/>
    </source>
</evidence>
<gene>
    <name evidence="9" type="primary">LOC116292935</name>
</gene>
<feature type="domain" description="Homeobox" evidence="7">
    <location>
        <begin position="117"/>
        <end position="177"/>
    </location>
</feature>
<evidence type="ECO:0000256" key="5">
    <source>
        <dbReference type="RuleBase" id="RU000682"/>
    </source>
</evidence>
<keyword evidence="2 4" id="KW-0371">Homeobox</keyword>
<evidence type="ECO:0000313" key="9">
    <source>
        <dbReference type="RefSeq" id="XP_031556143.1"/>
    </source>
</evidence>
<reference evidence="9" key="1">
    <citation type="submission" date="2025-08" db="UniProtKB">
        <authorList>
            <consortium name="RefSeq"/>
        </authorList>
    </citation>
    <scope>IDENTIFICATION</scope>
    <source>
        <tissue evidence="9">Tentacle</tissue>
    </source>
</reference>
<comment type="subcellular location">
    <subcellularLocation>
        <location evidence="4 5">Nucleus</location>
    </subcellularLocation>
</comment>
<evidence type="ECO:0000256" key="4">
    <source>
        <dbReference type="PROSITE-ProRule" id="PRU00108"/>
    </source>
</evidence>
<dbReference type="PANTHER" id="PTHR24327:SF81">
    <property type="entry name" value="HOMEOTIC PROTEIN DISTAL-LESS-RELATED"/>
    <property type="match status" value="1"/>
</dbReference>
<accession>A0A6P8HMA2</accession>
<feature type="compositionally biased region" description="Polar residues" evidence="6">
    <location>
        <begin position="195"/>
        <end position="210"/>
    </location>
</feature>
<dbReference type="SMART" id="SM00389">
    <property type="entry name" value="HOX"/>
    <property type="match status" value="1"/>
</dbReference>
<sequence>MNQNCSQDRFDTVNPAYKSAFMELSSTPVSHGYNSYNPVSANYNPYSVRYYHGPAAPEYGLPCNTRNSFPMQMLNHHPLSHHPYLSAAPLQPYPGSHDLIHEDKDQCDEPRLNGKGKKVRKPRTIYSSFQLRELNKRFQKTQYLALPDRADLAAYLGLTQTQVKIWFQNRRSKFKKTLKVVQDNQTNGIKEENTSDGQPSSSPTWSVSNATKDPSVITMVNNKPLQQHTPQTVDPWSIPSSGIKGYTSNALSHPSMMN</sequence>
<dbReference type="PRINTS" id="PR00024">
    <property type="entry name" value="HOMEOBOX"/>
</dbReference>
<evidence type="ECO:0000256" key="6">
    <source>
        <dbReference type="SAM" id="MobiDB-lite"/>
    </source>
</evidence>
<keyword evidence="3 4" id="KW-0539">Nucleus</keyword>
<keyword evidence="1 4" id="KW-0238">DNA-binding</keyword>
<evidence type="ECO:0000259" key="7">
    <source>
        <dbReference type="PROSITE" id="PS50071"/>
    </source>
</evidence>
<evidence type="ECO:0000256" key="1">
    <source>
        <dbReference type="ARBA" id="ARBA00023125"/>
    </source>
</evidence>
<dbReference type="InterPro" id="IPR017970">
    <property type="entry name" value="Homeobox_CS"/>
</dbReference>
<dbReference type="PROSITE" id="PS50071">
    <property type="entry name" value="HOMEOBOX_2"/>
    <property type="match status" value="1"/>
</dbReference>
<proteinExistence type="predicted"/>
<dbReference type="Pfam" id="PF00046">
    <property type="entry name" value="Homeodomain"/>
    <property type="match status" value="1"/>
</dbReference>
<feature type="DNA-binding region" description="Homeobox" evidence="4">
    <location>
        <begin position="119"/>
        <end position="178"/>
    </location>
</feature>
<protein>
    <submittedName>
        <fullName evidence="9">Homeobox protein DLX-6-like</fullName>
    </submittedName>
</protein>
<keyword evidence="8" id="KW-1185">Reference proteome</keyword>
<dbReference type="GeneID" id="116292935"/>